<dbReference type="GO" id="GO:0016740">
    <property type="term" value="F:transferase activity"/>
    <property type="evidence" value="ECO:0007669"/>
    <property type="project" value="UniProtKB-KW"/>
</dbReference>
<comment type="caution">
    <text evidence="1">The sequence shown here is derived from an EMBL/GenBank/DDBJ whole genome shotgun (WGS) entry which is preliminary data.</text>
</comment>
<evidence type="ECO:0000313" key="1">
    <source>
        <dbReference type="EMBL" id="GBH09653.1"/>
    </source>
</evidence>
<dbReference type="EMBL" id="BGJZ01000126">
    <property type="protein sequence ID" value="GBH09653.1"/>
    <property type="molecule type" value="Genomic_DNA"/>
</dbReference>
<dbReference type="Proteomes" id="UP000247480">
    <property type="component" value="Unassembled WGS sequence"/>
</dbReference>
<sequence>MNASLISQWQTLTERPLSFVAEHRLAECLARDVDALQLAALRDTPRFNERFEQLLIGHFKLRPLAQLEPPAQQDLTVLLLADNDFSRLPRLPRLCGAVWHAAILSREIRGEVVSEYRRLLGDDAFTLALAHRQLAGAANLLRTPDELIQVIDRDGAACVAAWLEAQPAQLRAWLLLRLQAPAQEKHPQPGNEQQVTVVHAVARHLTEVNAHE</sequence>
<proteinExistence type="predicted"/>
<name>A0A2V0Q9B2_PSESF</name>
<protein>
    <submittedName>
        <fullName evidence="1">Glycosyl transferase involved in cell wall bisynthesis</fullName>
    </submittedName>
</protein>
<evidence type="ECO:0000313" key="2">
    <source>
        <dbReference type="Proteomes" id="UP000247480"/>
    </source>
</evidence>
<organism evidence="1 2">
    <name type="scientific">Pseudomonas syringae pv. actinidiae</name>
    <dbReference type="NCBI Taxonomy" id="103796"/>
    <lineage>
        <taxon>Bacteria</taxon>
        <taxon>Pseudomonadati</taxon>
        <taxon>Pseudomonadota</taxon>
        <taxon>Gammaproteobacteria</taxon>
        <taxon>Pseudomonadales</taxon>
        <taxon>Pseudomonadaceae</taxon>
        <taxon>Pseudomonas</taxon>
        <taxon>Pseudomonas syringae</taxon>
    </lineage>
</organism>
<dbReference type="AlphaFoldDB" id="A0A2V0Q9B2"/>
<keyword evidence="1" id="KW-0808">Transferase</keyword>
<accession>A0A2V0Q9B2</accession>
<dbReference type="RefSeq" id="WP_017698485.1">
    <property type="nucleotide sequence ID" value="NZ_AP019411.1"/>
</dbReference>
<gene>
    <name evidence="1" type="ORF">KPSA1_03053</name>
</gene>
<reference evidence="1 2" key="1">
    <citation type="submission" date="2018-04" db="EMBL/GenBank/DDBJ databases">
        <title>Draft genome sequence of Pseudomonas syringae pv. actinidiae biovar 1 strains isolated from kiwifruit in Kagawa prefecture.</title>
        <authorList>
            <person name="Tabuchi M."/>
            <person name="Saito M."/>
            <person name="Fujiwara S."/>
            <person name="Sasa N."/>
            <person name="Akimitsu K."/>
            <person name="Gomi K."/>
            <person name="Konishi-Sugita S."/>
            <person name="Hamano K."/>
            <person name="Kataoka I."/>
        </authorList>
    </citation>
    <scope>NUCLEOTIDE SEQUENCE [LARGE SCALE GENOMIC DNA]</scope>
    <source>
        <strain evidence="1 2">MAFF212206</strain>
    </source>
</reference>